<name>A0A494XCY4_9BURK</name>
<accession>A0A494XCY4</accession>
<evidence type="ECO:0000256" key="1">
    <source>
        <dbReference type="SAM" id="MobiDB-lite"/>
    </source>
</evidence>
<dbReference type="Proteomes" id="UP000270342">
    <property type="component" value="Unassembled WGS sequence"/>
</dbReference>
<feature type="region of interest" description="Disordered" evidence="1">
    <location>
        <begin position="1"/>
        <end position="22"/>
    </location>
</feature>
<gene>
    <name evidence="2" type="ORF">D7S86_22520</name>
</gene>
<dbReference type="EMBL" id="RBZU01000012">
    <property type="protein sequence ID" value="RKP47742.1"/>
    <property type="molecule type" value="Genomic_DNA"/>
</dbReference>
<evidence type="ECO:0000313" key="2">
    <source>
        <dbReference type="EMBL" id="RKP47742.1"/>
    </source>
</evidence>
<protein>
    <submittedName>
        <fullName evidence="2">Ornithine cyclodeaminase</fullName>
    </submittedName>
</protein>
<organism evidence="2 3">
    <name type="scientific">Pararobbsia silviterrae</name>
    <dbReference type="NCBI Taxonomy" id="1792498"/>
    <lineage>
        <taxon>Bacteria</taxon>
        <taxon>Pseudomonadati</taxon>
        <taxon>Pseudomonadota</taxon>
        <taxon>Betaproteobacteria</taxon>
        <taxon>Burkholderiales</taxon>
        <taxon>Burkholderiaceae</taxon>
        <taxon>Pararobbsia</taxon>
    </lineage>
</organism>
<sequence length="382" mass="38987">MESHAHRHALNANDDREHAMNPTFKAPGVKRFLVFSCAPLFVAACSPHSDQNAAPASDAAAASAPAADFASAPAAAAQAVTSGPSVAAAASDAQASATAEASDAGAAPITENHAALAPAASDVGASAAAAAPAFELRPHLPGHDLQADIVSPALPAPPPAAHGPGPLAGGAAPPALATSDARAADTQPASSATIPSGFASVDKAISDMISGNLVFNVPTPIDVDDSCPCRIDAILSPNVGVATLRAQIAASNPDATDFQSASIKMSDRMTARLSADPDDFTVDPKGDQEQAVGLQSPAKWSWLVTPNNWGRHTLHLVIFANVDIQGQSAPVGVVTFDKPLEVTVTPVGRIKRFITAHGEWAWGALVVPFAVWLWKQRRVLGL</sequence>
<evidence type="ECO:0000313" key="3">
    <source>
        <dbReference type="Proteomes" id="UP000270342"/>
    </source>
</evidence>
<feature type="region of interest" description="Disordered" evidence="1">
    <location>
        <begin position="149"/>
        <end position="195"/>
    </location>
</feature>
<proteinExistence type="predicted"/>
<dbReference type="AlphaFoldDB" id="A0A494XCY4"/>
<comment type="caution">
    <text evidence="2">The sequence shown here is derived from an EMBL/GenBank/DDBJ whole genome shotgun (WGS) entry which is preliminary data.</text>
</comment>
<keyword evidence="3" id="KW-1185">Reference proteome</keyword>
<reference evidence="2 3" key="1">
    <citation type="submission" date="2018-10" db="EMBL/GenBank/DDBJ databases">
        <title>Robbsia sp. DHC34, isolated from soil.</title>
        <authorList>
            <person name="Gao Z.-H."/>
            <person name="Qiu L.-H."/>
        </authorList>
    </citation>
    <scope>NUCLEOTIDE SEQUENCE [LARGE SCALE GENOMIC DNA]</scope>
    <source>
        <strain evidence="2 3">DHC34</strain>
    </source>
</reference>
<feature type="compositionally biased region" description="Low complexity" evidence="1">
    <location>
        <begin position="162"/>
        <end position="177"/>
    </location>
</feature>